<sequence>MSAVIGRRACAALALSSAGLHAAMLGHASNVVAGALLAVMILACVYCARDLWLRGTLRAWCVVGLMNIAMIAVHLPAPSHRHGMQAASAAHQSTLMGLATAVAAVEVAAAMAVLYFRTRGNAQLVSGKPAR</sequence>
<proteinExistence type="predicted"/>
<keyword evidence="1" id="KW-0472">Membrane</keyword>
<gene>
    <name evidence="3" type="ORF">C8E89_112164</name>
</gene>
<organism evidence="3 4">
    <name type="scientific">Mycolicibacterium moriokaense</name>
    <dbReference type="NCBI Taxonomy" id="39691"/>
    <lineage>
        <taxon>Bacteria</taxon>
        <taxon>Bacillati</taxon>
        <taxon>Actinomycetota</taxon>
        <taxon>Actinomycetes</taxon>
        <taxon>Mycobacteriales</taxon>
        <taxon>Mycobacteriaceae</taxon>
        <taxon>Mycolicibacterium</taxon>
    </lineage>
</organism>
<evidence type="ECO:0000256" key="2">
    <source>
        <dbReference type="SAM" id="SignalP"/>
    </source>
</evidence>
<evidence type="ECO:0000313" key="4">
    <source>
        <dbReference type="Proteomes" id="UP000247781"/>
    </source>
</evidence>
<dbReference type="OrthoDB" id="4967011at2"/>
<reference evidence="3 4" key="2">
    <citation type="submission" date="2018-06" db="EMBL/GenBank/DDBJ databases">
        <title>Sequencing of bacterial isolates from soil warming experiment in Harvard Forest, Massachusetts, USA.</title>
        <authorList>
            <person name="Deangelis K.PhD."/>
        </authorList>
    </citation>
    <scope>NUCLEOTIDE SEQUENCE [LARGE SCALE GENOMIC DNA]</scope>
    <source>
        <strain evidence="3 4">GAS496</strain>
    </source>
</reference>
<comment type="caution">
    <text evidence="3">The sequence shown here is derived from an EMBL/GenBank/DDBJ whole genome shotgun (WGS) entry which is preliminary data.</text>
</comment>
<dbReference type="Proteomes" id="UP000247781">
    <property type="component" value="Unassembled WGS sequence"/>
</dbReference>
<accession>A0A318HDY2</accession>
<feature type="transmembrane region" description="Helical" evidence="1">
    <location>
        <begin position="32"/>
        <end position="48"/>
    </location>
</feature>
<dbReference type="RefSeq" id="WP_110317641.1">
    <property type="nucleotide sequence ID" value="NZ_QJJU01000012.1"/>
</dbReference>
<protein>
    <submittedName>
        <fullName evidence="3">Uncharacterized protein</fullName>
    </submittedName>
</protein>
<evidence type="ECO:0000256" key="1">
    <source>
        <dbReference type="SAM" id="Phobius"/>
    </source>
</evidence>
<keyword evidence="1" id="KW-0812">Transmembrane</keyword>
<reference evidence="4" key="1">
    <citation type="submission" date="2018-05" db="EMBL/GenBank/DDBJ databases">
        <authorList>
            <person name="Deangelis K."/>
            <person name="Huntemann M."/>
            <person name="Clum A."/>
            <person name="Pillay M."/>
            <person name="Palaniappan K."/>
            <person name="Varghese N."/>
            <person name="Mikhailova N."/>
            <person name="Stamatis D."/>
            <person name="Reddy T."/>
            <person name="Daum C."/>
            <person name="Shapiro N."/>
            <person name="Ivanova N."/>
            <person name="Kyrpides N."/>
            <person name="Woyke T."/>
        </authorList>
    </citation>
    <scope>NUCLEOTIDE SEQUENCE [LARGE SCALE GENOMIC DNA]</scope>
    <source>
        <strain evidence="4">GAS496</strain>
    </source>
</reference>
<name>A0A318HDY2_9MYCO</name>
<feature type="transmembrane region" description="Helical" evidence="1">
    <location>
        <begin position="55"/>
        <end position="75"/>
    </location>
</feature>
<dbReference type="EMBL" id="QJJU01000012">
    <property type="protein sequence ID" value="PXX06953.1"/>
    <property type="molecule type" value="Genomic_DNA"/>
</dbReference>
<keyword evidence="1" id="KW-1133">Transmembrane helix</keyword>
<feature type="chain" id="PRO_5038706529" evidence="2">
    <location>
        <begin position="23"/>
        <end position="131"/>
    </location>
</feature>
<dbReference type="AlphaFoldDB" id="A0A318HDY2"/>
<evidence type="ECO:0000313" key="3">
    <source>
        <dbReference type="EMBL" id="PXX06953.1"/>
    </source>
</evidence>
<feature type="transmembrane region" description="Helical" evidence="1">
    <location>
        <begin position="95"/>
        <end position="116"/>
    </location>
</feature>
<keyword evidence="2" id="KW-0732">Signal</keyword>
<keyword evidence="4" id="KW-1185">Reference proteome</keyword>
<feature type="signal peptide" evidence="2">
    <location>
        <begin position="1"/>
        <end position="22"/>
    </location>
</feature>